<sequence length="415" mass="46079">MSPGLTDLGDELLAYVLSYSTPRDVEAMTVASRVVARDVVPGFPSLWKSIFCRRWEALNFPLEGAATLEINKHLDALFPSSCSESRKYQLLAHAIVPVPSYADIQETQRALGYTDAYHRIISLQEPDLNESHVVDFALDGGMLGDDRCIRSNVPFPTTFHVAVYKINGENKANGRSRSGFEIGVVPGGYFELSLSERQHRHARTPMLLNQDAMTSIGVVNYKFPLIGKQPGWTRRSYGYHGDDGRYYHGTPYEGRAFGPMFKAGDTVGCGVHVNPSSHSMHVFFTHNGEVISGEDGPYMECEQRSWYPAVGMDAYDALHVNFGQEPFVHAGITDELFETCSGMADVISQHLRWHSISDSDEESLSEAETSDDTFGSDFSDEELGARLFMRILAMRRAGMVMEAMDAEMNEALGDA</sequence>
<dbReference type="AlphaFoldDB" id="A0A8T1WNT0"/>
<protein>
    <submittedName>
        <fullName evidence="2">SPRY domain-containing protein 3</fullName>
    </submittedName>
</protein>
<dbReference type="InterPro" id="IPR050618">
    <property type="entry name" value="Ubq-SigPath_Reg"/>
</dbReference>
<dbReference type="InterPro" id="IPR044736">
    <property type="entry name" value="Gid1/RanBPM/SPLA_SPRY"/>
</dbReference>
<reference evidence="2" key="1">
    <citation type="submission" date="2021-02" db="EMBL/GenBank/DDBJ databases">
        <authorList>
            <person name="Palmer J.M."/>
        </authorList>
    </citation>
    <scope>NUCLEOTIDE SEQUENCE</scope>
    <source>
        <strain evidence="2">SCRP23</strain>
    </source>
</reference>
<dbReference type="OrthoDB" id="258495at2759"/>
<evidence type="ECO:0000313" key="3">
    <source>
        <dbReference type="Proteomes" id="UP000693981"/>
    </source>
</evidence>
<gene>
    <name evidence="2" type="primary">SPRYD3_3</name>
    <name evidence="2" type="ORF">PHYBOEH_005908</name>
</gene>
<dbReference type="SMART" id="SM00449">
    <property type="entry name" value="SPRY"/>
    <property type="match status" value="1"/>
</dbReference>
<evidence type="ECO:0000313" key="2">
    <source>
        <dbReference type="EMBL" id="KAG7394018.1"/>
    </source>
</evidence>
<keyword evidence="3" id="KW-1185">Reference proteome</keyword>
<evidence type="ECO:0000259" key="1">
    <source>
        <dbReference type="PROSITE" id="PS50188"/>
    </source>
</evidence>
<dbReference type="EMBL" id="JAGDFL010000307">
    <property type="protein sequence ID" value="KAG7394018.1"/>
    <property type="molecule type" value="Genomic_DNA"/>
</dbReference>
<dbReference type="InterPro" id="IPR003877">
    <property type="entry name" value="SPRY_dom"/>
</dbReference>
<dbReference type="Proteomes" id="UP000693981">
    <property type="component" value="Unassembled WGS sequence"/>
</dbReference>
<dbReference type="Pfam" id="PF00622">
    <property type="entry name" value="SPRY"/>
    <property type="match status" value="1"/>
</dbReference>
<proteinExistence type="predicted"/>
<dbReference type="CDD" id="cd12885">
    <property type="entry name" value="SPRY_RanBP_like"/>
    <property type="match status" value="1"/>
</dbReference>
<dbReference type="PROSITE" id="PS50188">
    <property type="entry name" value="B302_SPRY"/>
    <property type="match status" value="1"/>
</dbReference>
<feature type="domain" description="B30.2/SPRY" evidence="1">
    <location>
        <begin position="116"/>
        <end position="327"/>
    </location>
</feature>
<name>A0A8T1WNT0_9STRA</name>
<accession>A0A8T1WNT0</accession>
<dbReference type="PANTHER" id="PTHR12864">
    <property type="entry name" value="RAN BINDING PROTEIN 9-RELATED"/>
    <property type="match status" value="1"/>
</dbReference>
<organism evidence="2 3">
    <name type="scientific">Phytophthora boehmeriae</name>
    <dbReference type="NCBI Taxonomy" id="109152"/>
    <lineage>
        <taxon>Eukaryota</taxon>
        <taxon>Sar</taxon>
        <taxon>Stramenopiles</taxon>
        <taxon>Oomycota</taxon>
        <taxon>Peronosporomycetes</taxon>
        <taxon>Peronosporales</taxon>
        <taxon>Peronosporaceae</taxon>
        <taxon>Phytophthora</taxon>
    </lineage>
</organism>
<dbReference type="InterPro" id="IPR001870">
    <property type="entry name" value="B30.2/SPRY"/>
</dbReference>
<comment type="caution">
    <text evidence="2">The sequence shown here is derived from an EMBL/GenBank/DDBJ whole genome shotgun (WGS) entry which is preliminary data.</text>
</comment>